<dbReference type="Proteomes" id="UP000605846">
    <property type="component" value="Unassembled WGS sequence"/>
</dbReference>
<feature type="region of interest" description="Disordered" evidence="1">
    <location>
        <begin position="391"/>
        <end position="419"/>
    </location>
</feature>
<feature type="transmembrane region" description="Helical" evidence="2">
    <location>
        <begin position="137"/>
        <end position="157"/>
    </location>
</feature>
<dbReference type="PANTHER" id="PTHR35152">
    <property type="entry name" value="DOMAIN SIGNALLING PROTEIN, PUTATIVE (AFU_ORTHOLOGUE AFUA_5G11310)-RELATED"/>
    <property type="match status" value="1"/>
</dbReference>
<dbReference type="OrthoDB" id="264015at2759"/>
<evidence type="ECO:0000313" key="5">
    <source>
        <dbReference type="Proteomes" id="UP000605846"/>
    </source>
</evidence>
<reference evidence="4" key="1">
    <citation type="submission" date="2020-01" db="EMBL/GenBank/DDBJ databases">
        <title>Genome Sequencing of Three Apophysomyces-Like Fungal Strains Confirms a Novel Fungal Genus in the Mucoromycota with divergent Burkholderia-like Endosymbiotic Bacteria.</title>
        <authorList>
            <person name="Stajich J.E."/>
            <person name="Macias A.M."/>
            <person name="Carter-House D."/>
            <person name="Lovett B."/>
            <person name="Kasson L.R."/>
            <person name="Berry K."/>
            <person name="Grigoriev I."/>
            <person name="Chang Y."/>
            <person name="Spatafora J."/>
            <person name="Kasson M.T."/>
        </authorList>
    </citation>
    <scope>NUCLEOTIDE SEQUENCE</scope>
    <source>
        <strain evidence="4">NRRL A-21654</strain>
    </source>
</reference>
<feature type="domain" description="MHYT" evidence="3">
    <location>
        <begin position="1"/>
        <end position="156"/>
    </location>
</feature>
<feature type="compositionally biased region" description="Polar residues" evidence="1">
    <location>
        <begin position="596"/>
        <end position="618"/>
    </location>
</feature>
<feature type="transmembrane region" description="Helical" evidence="2">
    <location>
        <begin position="169"/>
        <end position="191"/>
    </location>
</feature>
<organism evidence="4 5">
    <name type="scientific">Apophysomyces ossiformis</name>
    <dbReference type="NCBI Taxonomy" id="679940"/>
    <lineage>
        <taxon>Eukaryota</taxon>
        <taxon>Fungi</taxon>
        <taxon>Fungi incertae sedis</taxon>
        <taxon>Mucoromycota</taxon>
        <taxon>Mucoromycotina</taxon>
        <taxon>Mucoromycetes</taxon>
        <taxon>Mucorales</taxon>
        <taxon>Mucorineae</taxon>
        <taxon>Mucoraceae</taxon>
        <taxon>Apophysomyces</taxon>
    </lineage>
</organism>
<gene>
    <name evidence="4" type="ORF">EC973_004575</name>
</gene>
<feature type="region of interest" description="Disordered" evidence="1">
    <location>
        <begin position="753"/>
        <end position="772"/>
    </location>
</feature>
<feature type="region of interest" description="Disordered" evidence="1">
    <location>
        <begin position="587"/>
        <end position="623"/>
    </location>
</feature>
<evidence type="ECO:0000259" key="3">
    <source>
        <dbReference type="PROSITE" id="PS50924"/>
    </source>
</evidence>
<protein>
    <recommendedName>
        <fullName evidence="3">MHYT domain-containing protein</fullName>
    </recommendedName>
</protein>
<dbReference type="InterPro" id="IPR005330">
    <property type="entry name" value="MHYT_dom"/>
</dbReference>
<keyword evidence="2" id="KW-1133">Transmembrane helix</keyword>
<dbReference type="PROSITE" id="PS50924">
    <property type="entry name" value="MHYT"/>
    <property type="match status" value="1"/>
</dbReference>
<evidence type="ECO:0000256" key="2">
    <source>
        <dbReference type="SAM" id="Phobius"/>
    </source>
</evidence>
<evidence type="ECO:0000313" key="4">
    <source>
        <dbReference type="EMBL" id="KAF7729319.1"/>
    </source>
</evidence>
<keyword evidence="2" id="KW-0812">Transmembrane</keyword>
<comment type="caution">
    <text evidence="4">The sequence shown here is derived from an EMBL/GenBank/DDBJ whole genome shotgun (WGS) entry which is preliminary data.</text>
</comment>
<feature type="transmembrane region" description="Helical" evidence="2">
    <location>
        <begin position="89"/>
        <end position="117"/>
    </location>
</feature>
<dbReference type="AlphaFoldDB" id="A0A8H7ESG0"/>
<accession>A0A8H7ESG0</accession>
<dbReference type="EMBL" id="JABAYA010000026">
    <property type="protein sequence ID" value="KAF7729319.1"/>
    <property type="molecule type" value="Genomic_DNA"/>
</dbReference>
<feature type="transmembrane region" description="Helical" evidence="2">
    <location>
        <begin position="29"/>
        <end position="55"/>
    </location>
</feature>
<dbReference type="Pfam" id="PF03707">
    <property type="entry name" value="MHYT"/>
    <property type="match status" value="2"/>
</dbReference>
<sequence>MGGVGIWSMHFIGNNSLTLTLPQGGQYQLAYAAGYTFASLAVAIACMFIAFAFVGITEQVKLILLLPSGVFAGLGIAAMHYLGQFAINYFILVYLPGYVVGAVVIACVAVTTAQYIFFKLREKWANQWYKRLGCSMLMAVAVCGMHYTAMAGTIYYVPDEGKPPQPPLHTAGLIGIISGIVVLACIILLYIGYKCNADRIPLVAVKKTKRLILGTIFFDKEGHILVKVDGTVPMKEIIRDFQVTEFDQTFCTRHPLFVRFFETAINWSEGPHLDNKRPSEQSAVSTNTLDVAARQFHEAAHDLREELRLYSLSELGILFDTIVHTNTITKPSRSLFRKDRRKSNHSWLPLYNRRRYDDDKNQKSYMKQVIVKSTQGKTAALDPATQSFDEATIIESSERSSTGERSISPRLSERSSMQQESDTEDIHIFLVRHIVKQKDLKRLLANGYRFADTIFISRTMGSQLQIPADHMLCHFRGMQNMAQSVSEPAPCAEHNSSSSSNNNNNKQLQGGVYVGLFVLLEEENMSSNDLHILVSKSRPSVFPLVRLRYGKTDEGPLQLEPEEKTCIASLAGESLLSIASNSERPISPSIYRRPSESATGISSHTTLVTDPSSPTTLAGSPPNFEMVLSSSQSNASHAHSKRLVEGLAAAAQTLIDSSNYKKVLGSASRLHAEVIDVPSFALTTGPCQLILFRALITSSGTISAINQTSSEPVKCMPVTLYRMLTHHASDRAVDLYRQASQLNVPETRYLDQQRKYRSTAQGGESPPKEEECAKLDKVEFSSLPPPPRVKRSKFQLPALTGLDFDAFKDFQTFATSSPKSSFSQHELPMMFTILSTKDRFWWLNTTIEGILHSSQ</sequence>
<feature type="compositionally biased region" description="Low complexity" evidence="1">
    <location>
        <begin position="495"/>
        <end position="505"/>
    </location>
</feature>
<feature type="region of interest" description="Disordered" evidence="1">
    <location>
        <begin position="486"/>
        <end position="506"/>
    </location>
</feature>
<keyword evidence="5" id="KW-1185">Reference proteome</keyword>
<evidence type="ECO:0000256" key="1">
    <source>
        <dbReference type="SAM" id="MobiDB-lite"/>
    </source>
</evidence>
<name>A0A8H7ESG0_9FUNG</name>
<proteinExistence type="predicted"/>
<feature type="transmembrane region" description="Helical" evidence="2">
    <location>
        <begin position="62"/>
        <end position="83"/>
    </location>
</feature>
<dbReference type="PANTHER" id="PTHR35152:SF1">
    <property type="entry name" value="DOMAIN SIGNALLING PROTEIN, PUTATIVE (AFU_ORTHOLOGUE AFUA_5G11310)-RELATED"/>
    <property type="match status" value="1"/>
</dbReference>
<keyword evidence="2" id="KW-0472">Membrane</keyword>